<protein>
    <recommendedName>
        <fullName evidence="3">Ig-like domain-containing protein</fullName>
    </recommendedName>
</protein>
<sequence>MKLEKGYPSVSCSFFLRENCLMNERYDTRVLQPHWSDEPLTGRAHWLPSPQSSLRVQAVAPRDRAVYRCRVDFQVSPTRNYKIALDVVAFGFRVRAVAASATRAVRGAPDHSDGSSAGMRNITVILSKNTSTDIMNFIRRLAFARGSARLDVE</sequence>
<dbReference type="Proteomes" id="UP000299102">
    <property type="component" value="Unassembled WGS sequence"/>
</dbReference>
<proteinExistence type="predicted"/>
<dbReference type="STRING" id="151549.A0A4C1VQX4"/>
<dbReference type="InterPro" id="IPR013783">
    <property type="entry name" value="Ig-like_fold"/>
</dbReference>
<name>A0A4C1VQX4_EUMVA</name>
<dbReference type="OrthoDB" id="10048737at2759"/>
<reference evidence="1 2" key="1">
    <citation type="journal article" date="2019" name="Commun. Biol.">
        <title>The bagworm genome reveals a unique fibroin gene that provides high tensile strength.</title>
        <authorList>
            <person name="Kono N."/>
            <person name="Nakamura H."/>
            <person name="Ohtoshi R."/>
            <person name="Tomita M."/>
            <person name="Numata K."/>
            <person name="Arakawa K."/>
        </authorList>
    </citation>
    <scope>NUCLEOTIDE SEQUENCE [LARGE SCALE GENOMIC DNA]</scope>
</reference>
<organism evidence="1 2">
    <name type="scientific">Eumeta variegata</name>
    <name type="common">Bagworm moth</name>
    <name type="synonym">Eumeta japonica</name>
    <dbReference type="NCBI Taxonomy" id="151549"/>
    <lineage>
        <taxon>Eukaryota</taxon>
        <taxon>Metazoa</taxon>
        <taxon>Ecdysozoa</taxon>
        <taxon>Arthropoda</taxon>
        <taxon>Hexapoda</taxon>
        <taxon>Insecta</taxon>
        <taxon>Pterygota</taxon>
        <taxon>Neoptera</taxon>
        <taxon>Endopterygota</taxon>
        <taxon>Lepidoptera</taxon>
        <taxon>Glossata</taxon>
        <taxon>Ditrysia</taxon>
        <taxon>Tineoidea</taxon>
        <taxon>Psychidae</taxon>
        <taxon>Oiketicinae</taxon>
        <taxon>Eumeta</taxon>
    </lineage>
</organism>
<gene>
    <name evidence="1" type="ORF">EVAR_32882_1</name>
</gene>
<comment type="caution">
    <text evidence="1">The sequence shown here is derived from an EMBL/GenBank/DDBJ whole genome shotgun (WGS) entry which is preliminary data.</text>
</comment>
<accession>A0A4C1VQX4</accession>
<dbReference type="AlphaFoldDB" id="A0A4C1VQX4"/>
<dbReference type="EMBL" id="BGZK01000392">
    <property type="protein sequence ID" value="GBP41061.1"/>
    <property type="molecule type" value="Genomic_DNA"/>
</dbReference>
<evidence type="ECO:0008006" key="3">
    <source>
        <dbReference type="Google" id="ProtNLM"/>
    </source>
</evidence>
<evidence type="ECO:0000313" key="2">
    <source>
        <dbReference type="Proteomes" id="UP000299102"/>
    </source>
</evidence>
<evidence type="ECO:0000313" key="1">
    <source>
        <dbReference type="EMBL" id="GBP41061.1"/>
    </source>
</evidence>
<dbReference type="Gene3D" id="2.60.40.10">
    <property type="entry name" value="Immunoglobulins"/>
    <property type="match status" value="1"/>
</dbReference>
<keyword evidence="2" id="KW-1185">Reference proteome</keyword>